<dbReference type="EMBL" id="SMAL01000001">
    <property type="protein sequence ID" value="TCT16764.1"/>
    <property type="molecule type" value="Genomic_DNA"/>
</dbReference>
<protein>
    <recommendedName>
        <fullName evidence="3">MORN repeat protein</fullName>
    </recommendedName>
</protein>
<organism evidence="1 2">
    <name type="scientific">Natranaerovirga pectinivora</name>
    <dbReference type="NCBI Taxonomy" id="682400"/>
    <lineage>
        <taxon>Bacteria</taxon>
        <taxon>Bacillati</taxon>
        <taxon>Bacillota</taxon>
        <taxon>Clostridia</taxon>
        <taxon>Lachnospirales</taxon>
        <taxon>Natranaerovirgaceae</taxon>
        <taxon>Natranaerovirga</taxon>
    </lineage>
</organism>
<dbReference type="OrthoDB" id="594021at2"/>
<gene>
    <name evidence="1" type="ORF">EDC18_10159</name>
</gene>
<keyword evidence="2" id="KW-1185">Reference proteome</keyword>
<proteinExistence type="predicted"/>
<sequence length="319" mass="36156">METITTKYGKLNGIVSSQLYDNGQVKECRLNQYNTITTQFGTLIPHYTEDEVRRKYIKALSFFQDGNVKSISLEEQIIVNTSIGLIKAEYMSFYEEGALKRIFPLNGKLTGYWTEENEYELADENNFNFSFGSFNTKIIGILFYPSGEVKSLTFWPRELVMVETSIGTIAVRIGISLYENGALKSCEPSMPIRVVTPIGNILAYDINAVGINGDDNSLKFNEDGSVKSLVCSTDEIEAISKKAGEKIIVRPNLTPNMFDYDAMDVIPFTIYFYEDKITIQDNKKEYDFQLEEWEFTIKNNVQKPISKCSDCSSCTMVCG</sequence>
<reference evidence="1 2" key="1">
    <citation type="submission" date="2019-03" db="EMBL/GenBank/DDBJ databases">
        <title>Genomic Encyclopedia of Type Strains, Phase IV (KMG-IV): sequencing the most valuable type-strain genomes for metagenomic binning, comparative biology and taxonomic classification.</title>
        <authorList>
            <person name="Goeker M."/>
        </authorList>
    </citation>
    <scope>NUCLEOTIDE SEQUENCE [LARGE SCALE GENOMIC DNA]</scope>
    <source>
        <strain evidence="1 2">DSM 24629</strain>
    </source>
</reference>
<accession>A0A4R3MPQ6</accession>
<evidence type="ECO:0000313" key="1">
    <source>
        <dbReference type="EMBL" id="TCT16764.1"/>
    </source>
</evidence>
<dbReference type="Proteomes" id="UP000294902">
    <property type="component" value="Unassembled WGS sequence"/>
</dbReference>
<name>A0A4R3MPQ6_9FIRM</name>
<evidence type="ECO:0000313" key="2">
    <source>
        <dbReference type="Proteomes" id="UP000294902"/>
    </source>
</evidence>
<comment type="caution">
    <text evidence="1">The sequence shown here is derived from an EMBL/GenBank/DDBJ whole genome shotgun (WGS) entry which is preliminary data.</text>
</comment>
<evidence type="ECO:0008006" key="3">
    <source>
        <dbReference type="Google" id="ProtNLM"/>
    </source>
</evidence>
<dbReference type="RefSeq" id="WP_132249099.1">
    <property type="nucleotide sequence ID" value="NZ_SMAL01000001.1"/>
</dbReference>
<dbReference type="AlphaFoldDB" id="A0A4R3MPQ6"/>